<feature type="region of interest" description="Disordered" evidence="6">
    <location>
        <begin position="333"/>
        <end position="370"/>
    </location>
</feature>
<evidence type="ECO:0000256" key="6">
    <source>
        <dbReference type="SAM" id="MobiDB-lite"/>
    </source>
</evidence>
<evidence type="ECO:0000313" key="8">
    <source>
        <dbReference type="EMBL" id="EED95840.1"/>
    </source>
</evidence>
<feature type="transmembrane region" description="Helical" evidence="7">
    <location>
        <begin position="191"/>
        <end position="211"/>
    </location>
</feature>
<dbReference type="GeneID" id="7451464"/>
<keyword evidence="4 7" id="KW-1133">Transmembrane helix</keyword>
<feature type="transmembrane region" description="Helical" evidence="7">
    <location>
        <begin position="162"/>
        <end position="184"/>
    </location>
</feature>
<name>B8BQT4_THAPS</name>
<sequence>MSDLLNGAIMTIFAREILEGVVIIGQYRTVLHRSPEWQDPDKQKAGLKAVNMAALMASLVAIVVCVCVAIPLAVLSKDLDEKTAVIIEGVSKLVAAVCILQLSLKIPKFLGVYASKKGEDGVTVGLSLKSIRFNVAWNVWREVAEIGVFLIPFFLQGAGAKAIPLSGIIGIAVGFALGAIIYFANHKLNNTAWLAAFMALLLLFLSVGLFVGGCHEFEEVYGETDKVYNIGVKRSLFEEEGTSHLSYSERFLTSAEEEAEEEANPEYTFWSEKKLPMALFKPFGYSAGRTQLQIACFWSWLVFGIALHAWKYASSKKIREAQDFAEAEVGAAANGKDLELQETEAGGEGSQGTDEENVSAEDVEAAVSVQ</sequence>
<reference evidence="8 9" key="1">
    <citation type="journal article" date="2004" name="Science">
        <title>The genome of the diatom Thalassiosira pseudonana: ecology, evolution, and metabolism.</title>
        <authorList>
            <person name="Armbrust E.V."/>
            <person name="Berges J.A."/>
            <person name="Bowler C."/>
            <person name="Green B.R."/>
            <person name="Martinez D."/>
            <person name="Putnam N.H."/>
            <person name="Zhou S."/>
            <person name="Allen A.E."/>
            <person name="Apt K.E."/>
            <person name="Bechner M."/>
            <person name="Brzezinski M.A."/>
            <person name="Chaal B.K."/>
            <person name="Chiovitti A."/>
            <person name="Davis A.K."/>
            <person name="Demarest M.S."/>
            <person name="Detter J.C."/>
            <person name="Glavina T."/>
            <person name="Goodstein D."/>
            <person name="Hadi M.Z."/>
            <person name="Hellsten U."/>
            <person name="Hildebrand M."/>
            <person name="Jenkins B.D."/>
            <person name="Jurka J."/>
            <person name="Kapitonov V.V."/>
            <person name="Kroger N."/>
            <person name="Lau W.W."/>
            <person name="Lane T.W."/>
            <person name="Larimer F.W."/>
            <person name="Lippmeier J.C."/>
            <person name="Lucas S."/>
            <person name="Medina M."/>
            <person name="Montsant A."/>
            <person name="Obornik M."/>
            <person name="Parker M.S."/>
            <person name="Palenik B."/>
            <person name="Pazour G.J."/>
            <person name="Richardson P.M."/>
            <person name="Rynearson T.A."/>
            <person name="Saito M.A."/>
            <person name="Schwartz D.C."/>
            <person name="Thamatrakoln K."/>
            <person name="Valentin K."/>
            <person name="Vardi A."/>
            <person name="Wilkerson F.P."/>
            <person name="Rokhsar D.S."/>
        </authorList>
    </citation>
    <scope>NUCLEOTIDE SEQUENCE [LARGE SCALE GENOMIC DNA]</scope>
    <source>
        <strain evidence="8 9">CCMP1335</strain>
    </source>
</reference>
<dbReference type="Pfam" id="PF03239">
    <property type="entry name" value="FTR1"/>
    <property type="match status" value="1"/>
</dbReference>
<keyword evidence="3 7" id="KW-0812">Transmembrane</keyword>
<dbReference type="GO" id="GO:0033573">
    <property type="term" value="C:high-affinity iron permease complex"/>
    <property type="evidence" value="ECO:0000318"/>
    <property type="project" value="GO_Central"/>
</dbReference>
<dbReference type="GO" id="GO:0005886">
    <property type="term" value="C:plasma membrane"/>
    <property type="evidence" value="ECO:0000318"/>
    <property type="project" value="GO_Central"/>
</dbReference>
<evidence type="ECO:0000256" key="7">
    <source>
        <dbReference type="SAM" id="Phobius"/>
    </source>
</evidence>
<evidence type="ECO:0000256" key="5">
    <source>
        <dbReference type="ARBA" id="ARBA00023136"/>
    </source>
</evidence>
<gene>
    <name evidence="8" type="ORF">THAPSDRAFT_20810</name>
</gene>
<dbReference type="InterPro" id="IPR004923">
    <property type="entry name" value="FTR1/Fip1/EfeU"/>
</dbReference>
<dbReference type="HOGENOM" id="CLU_749050_0_0_1"/>
<comment type="subcellular location">
    <subcellularLocation>
        <location evidence="1">Membrane</location>
        <topology evidence="1">Multi-pass membrane protein</topology>
    </subcellularLocation>
</comment>
<dbReference type="EMBL" id="CM000638">
    <property type="protein sequence ID" value="EED95840.1"/>
    <property type="molecule type" value="Genomic_DNA"/>
</dbReference>
<dbReference type="AlphaFoldDB" id="B8BQT4"/>
<dbReference type="GO" id="GO:0015093">
    <property type="term" value="F:ferrous iron transmembrane transporter activity"/>
    <property type="evidence" value="ECO:0000318"/>
    <property type="project" value="GO_Central"/>
</dbReference>
<keyword evidence="9" id="KW-1185">Reference proteome</keyword>
<dbReference type="PANTHER" id="PTHR31632">
    <property type="entry name" value="IRON TRANSPORTER FTH1"/>
    <property type="match status" value="1"/>
</dbReference>
<dbReference type="GO" id="GO:0034755">
    <property type="term" value="P:iron ion transmembrane transport"/>
    <property type="evidence" value="ECO:0000318"/>
    <property type="project" value="GO_Central"/>
</dbReference>
<evidence type="ECO:0000256" key="1">
    <source>
        <dbReference type="ARBA" id="ARBA00004141"/>
    </source>
</evidence>
<evidence type="ECO:0000256" key="4">
    <source>
        <dbReference type="ARBA" id="ARBA00022989"/>
    </source>
</evidence>
<organism evidence="8 9">
    <name type="scientific">Thalassiosira pseudonana</name>
    <name type="common">Marine diatom</name>
    <name type="synonym">Cyclotella nana</name>
    <dbReference type="NCBI Taxonomy" id="35128"/>
    <lineage>
        <taxon>Eukaryota</taxon>
        <taxon>Sar</taxon>
        <taxon>Stramenopiles</taxon>
        <taxon>Ochrophyta</taxon>
        <taxon>Bacillariophyta</taxon>
        <taxon>Coscinodiscophyceae</taxon>
        <taxon>Thalassiosirophycidae</taxon>
        <taxon>Thalassiosirales</taxon>
        <taxon>Thalassiosiraceae</taxon>
        <taxon>Thalassiosira</taxon>
    </lineage>
</organism>
<keyword evidence="5 7" id="KW-0472">Membrane</keyword>
<accession>B8BQT4</accession>
<feature type="transmembrane region" description="Helical" evidence="7">
    <location>
        <begin position="292"/>
        <end position="310"/>
    </location>
</feature>
<dbReference type="InParanoid" id="B8BQT4"/>
<proteinExistence type="inferred from homology"/>
<evidence type="ECO:0000256" key="3">
    <source>
        <dbReference type="ARBA" id="ARBA00022692"/>
    </source>
</evidence>
<dbReference type="PANTHER" id="PTHR31632:SF2">
    <property type="entry name" value="PLASMA MEMBRANE IRON PERMEASE"/>
    <property type="match status" value="1"/>
</dbReference>
<dbReference type="OMA" id="IYWANGR"/>
<dbReference type="RefSeq" id="XP_002286199.1">
    <property type="nucleotide sequence ID" value="XM_002286163.1"/>
</dbReference>
<feature type="compositionally biased region" description="Acidic residues" evidence="6">
    <location>
        <begin position="353"/>
        <end position="364"/>
    </location>
</feature>
<reference evidence="8 9" key="2">
    <citation type="journal article" date="2008" name="Nature">
        <title>The Phaeodactylum genome reveals the evolutionary history of diatom genomes.</title>
        <authorList>
            <person name="Bowler C."/>
            <person name="Allen A.E."/>
            <person name="Badger J.H."/>
            <person name="Grimwood J."/>
            <person name="Jabbari K."/>
            <person name="Kuo A."/>
            <person name="Maheswari U."/>
            <person name="Martens C."/>
            <person name="Maumus F."/>
            <person name="Otillar R.P."/>
            <person name="Rayko E."/>
            <person name="Salamov A."/>
            <person name="Vandepoele K."/>
            <person name="Beszteri B."/>
            <person name="Gruber A."/>
            <person name="Heijde M."/>
            <person name="Katinka M."/>
            <person name="Mock T."/>
            <person name="Valentin K."/>
            <person name="Verret F."/>
            <person name="Berges J.A."/>
            <person name="Brownlee C."/>
            <person name="Cadoret J.P."/>
            <person name="Chiovitti A."/>
            <person name="Choi C.J."/>
            <person name="Coesel S."/>
            <person name="De Martino A."/>
            <person name="Detter J.C."/>
            <person name="Durkin C."/>
            <person name="Falciatore A."/>
            <person name="Fournet J."/>
            <person name="Haruta M."/>
            <person name="Huysman M.J."/>
            <person name="Jenkins B.D."/>
            <person name="Jiroutova K."/>
            <person name="Jorgensen R.E."/>
            <person name="Joubert Y."/>
            <person name="Kaplan A."/>
            <person name="Kroger N."/>
            <person name="Kroth P.G."/>
            <person name="La Roche J."/>
            <person name="Lindquist E."/>
            <person name="Lommer M."/>
            <person name="Martin-Jezequel V."/>
            <person name="Lopez P.J."/>
            <person name="Lucas S."/>
            <person name="Mangogna M."/>
            <person name="McGinnis K."/>
            <person name="Medlin L.K."/>
            <person name="Montsant A."/>
            <person name="Oudot-Le Secq M.P."/>
            <person name="Napoli C."/>
            <person name="Obornik M."/>
            <person name="Parker M.S."/>
            <person name="Petit J.L."/>
            <person name="Porcel B.M."/>
            <person name="Poulsen N."/>
            <person name="Robison M."/>
            <person name="Rychlewski L."/>
            <person name="Rynearson T.A."/>
            <person name="Schmutz J."/>
            <person name="Shapiro H."/>
            <person name="Siaut M."/>
            <person name="Stanley M."/>
            <person name="Sussman M.R."/>
            <person name="Taylor A.R."/>
            <person name="Vardi A."/>
            <person name="von Dassow P."/>
            <person name="Vyverman W."/>
            <person name="Willis A."/>
            <person name="Wyrwicz L.S."/>
            <person name="Rokhsar D.S."/>
            <person name="Weissenbach J."/>
            <person name="Armbrust E.V."/>
            <person name="Green B.R."/>
            <person name="Van de Peer Y."/>
            <person name="Grigoriev I.V."/>
        </authorList>
    </citation>
    <scope>NUCLEOTIDE SEQUENCE [LARGE SCALE GENOMIC DNA]</scope>
    <source>
        <strain evidence="8 9">CCMP1335</strain>
    </source>
</reference>
<dbReference type="PaxDb" id="35128-Thaps20810"/>
<dbReference type="Proteomes" id="UP000001449">
    <property type="component" value="Chromosome 1"/>
</dbReference>
<protein>
    <submittedName>
        <fullName evidence="8">Uncharacterized protein</fullName>
    </submittedName>
</protein>
<comment type="similarity">
    <text evidence="2">Belongs to the oxidase-dependent Fe transporter (OFeT) (TC 9.A.10.1) family.</text>
</comment>
<evidence type="ECO:0000313" key="9">
    <source>
        <dbReference type="Proteomes" id="UP000001449"/>
    </source>
</evidence>
<evidence type="ECO:0000256" key="2">
    <source>
        <dbReference type="ARBA" id="ARBA00008333"/>
    </source>
</evidence>
<feature type="transmembrane region" description="Helical" evidence="7">
    <location>
        <begin position="52"/>
        <end position="73"/>
    </location>
</feature>
<dbReference type="KEGG" id="tps:THAPSDRAFT_20810"/>